<protein>
    <submittedName>
        <fullName evidence="1">Uncharacterized protein</fullName>
    </submittedName>
</protein>
<evidence type="ECO:0000313" key="1">
    <source>
        <dbReference type="EMBL" id="OSJ19758.1"/>
    </source>
</evidence>
<reference evidence="1 2" key="1">
    <citation type="submission" date="2017-03" db="EMBL/GenBank/DDBJ databases">
        <title>Whole genome sequences of fourteen strains of Bradyrhizobium canariense and one strain of Bradyrhizobium japonicum isolated from Lupinus (Papilionoideae: Genisteae) species in Algeria.</title>
        <authorList>
            <person name="Crovadore J."/>
            <person name="Chekireb D."/>
            <person name="Brachmann A."/>
            <person name="Chablais R."/>
            <person name="Cochard B."/>
            <person name="Lefort F."/>
        </authorList>
    </citation>
    <scope>NUCLEOTIDE SEQUENCE [LARGE SCALE GENOMIC DNA]</scope>
    <source>
        <strain evidence="1 2">UBMA195</strain>
    </source>
</reference>
<dbReference type="Gene3D" id="3.40.190.10">
    <property type="entry name" value="Periplasmic binding protein-like II"/>
    <property type="match status" value="1"/>
</dbReference>
<accession>A0A1X3G831</accession>
<name>A0A1X3G831_9BRAD</name>
<dbReference type="Proteomes" id="UP000193553">
    <property type="component" value="Unassembled WGS sequence"/>
</dbReference>
<comment type="caution">
    <text evidence="1">The sequence shown here is derived from an EMBL/GenBank/DDBJ whole genome shotgun (WGS) entry which is preliminary data.</text>
</comment>
<evidence type="ECO:0000313" key="2">
    <source>
        <dbReference type="Proteomes" id="UP000193553"/>
    </source>
</evidence>
<dbReference type="AlphaFoldDB" id="A0A1X3G831"/>
<gene>
    <name evidence="1" type="ORF">BSZ18_00335</name>
</gene>
<proteinExistence type="predicted"/>
<dbReference type="EMBL" id="NAFI01000080">
    <property type="protein sequence ID" value="OSJ19758.1"/>
    <property type="molecule type" value="Genomic_DNA"/>
</dbReference>
<sequence length="72" mass="8012">MAAAFTQATGYPGPNKNQLKYLPADLLPLLSISPDNAANTIAPDYVWWFAKRPDGKTNADHIQDRWLAWRAG</sequence>
<organism evidence="1 2">
    <name type="scientific">Bradyrhizobium canariense</name>
    <dbReference type="NCBI Taxonomy" id="255045"/>
    <lineage>
        <taxon>Bacteria</taxon>
        <taxon>Pseudomonadati</taxon>
        <taxon>Pseudomonadota</taxon>
        <taxon>Alphaproteobacteria</taxon>
        <taxon>Hyphomicrobiales</taxon>
        <taxon>Nitrobacteraceae</taxon>
        <taxon>Bradyrhizobium</taxon>
    </lineage>
</organism>